<organism>
    <name type="scientific">Ixodes scapularis</name>
    <name type="common">Black-legged tick</name>
    <name type="synonym">Deer tick</name>
    <dbReference type="NCBI Taxonomy" id="6945"/>
    <lineage>
        <taxon>Eukaryota</taxon>
        <taxon>Metazoa</taxon>
        <taxon>Ecdysozoa</taxon>
        <taxon>Arthropoda</taxon>
        <taxon>Chelicerata</taxon>
        <taxon>Arachnida</taxon>
        <taxon>Acari</taxon>
        <taxon>Parasitiformes</taxon>
        <taxon>Ixodida</taxon>
        <taxon>Ixodoidea</taxon>
        <taxon>Ixodidae</taxon>
        <taxon>Ixodinae</taxon>
        <taxon>Ixodes</taxon>
    </lineage>
</organism>
<feature type="non-terminal residue" evidence="1">
    <location>
        <position position="1"/>
    </location>
</feature>
<accession>B7Q996</accession>
<keyword evidence="3" id="KW-1185">Reference proteome</keyword>
<dbReference type="PaxDb" id="6945-B7Q996"/>
<proteinExistence type="predicted"/>
<evidence type="ECO:0000313" key="3">
    <source>
        <dbReference type="Proteomes" id="UP000001555"/>
    </source>
</evidence>
<protein>
    <submittedName>
        <fullName evidence="1 2">Uncharacterized protein</fullName>
    </submittedName>
</protein>
<dbReference type="VEuPathDB" id="VectorBase:ISCW021291"/>
<evidence type="ECO:0000313" key="1">
    <source>
        <dbReference type="EMBL" id="EEC15418.1"/>
    </source>
</evidence>
<sequence length="140" mass="16292">RVQLHRDCDFWCFATTPQFGIDRRGGGVRGFSSAWSASDKPRIFTSARDFSTDSATPVLQRRPTRTKRLPELLKDYVLLLCESNPNLKRLTSGTCVCVCFLFRYVFTWHNFCSGRIKLFWQWATNYDSALMNFFFSSLCM</sequence>
<reference evidence="1 3" key="1">
    <citation type="submission" date="2008-03" db="EMBL/GenBank/DDBJ databases">
        <title>Annotation of Ixodes scapularis.</title>
        <authorList>
            <consortium name="Ixodes scapularis Genome Project Consortium"/>
            <person name="Caler E."/>
            <person name="Hannick L.I."/>
            <person name="Bidwell S."/>
            <person name="Joardar V."/>
            <person name="Thiagarajan M."/>
            <person name="Amedeo P."/>
            <person name="Galinsky K.J."/>
            <person name="Schobel S."/>
            <person name="Inman J."/>
            <person name="Hostetler J."/>
            <person name="Miller J."/>
            <person name="Hammond M."/>
            <person name="Megy K."/>
            <person name="Lawson D."/>
            <person name="Kodira C."/>
            <person name="Sutton G."/>
            <person name="Meyer J."/>
            <person name="Hill C.A."/>
            <person name="Birren B."/>
            <person name="Nene V."/>
            <person name="Collins F."/>
            <person name="Alarcon-Chaidez F."/>
            <person name="Wikel S."/>
            <person name="Strausberg R."/>
        </authorList>
    </citation>
    <scope>NUCLEOTIDE SEQUENCE [LARGE SCALE GENOMIC DNA]</scope>
    <source>
        <strain evidence="3">Wikel</strain>
        <strain evidence="1">Wikel colony</strain>
    </source>
</reference>
<name>B7Q996_IXOSC</name>
<dbReference type="Proteomes" id="UP000001555">
    <property type="component" value="Unassembled WGS sequence"/>
</dbReference>
<dbReference type="EMBL" id="ABJB010332552">
    <property type="status" value="NOT_ANNOTATED_CDS"/>
    <property type="molecule type" value="Genomic_DNA"/>
</dbReference>
<dbReference type="InParanoid" id="B7Q996"/>
<dbReference type="VEuPathDB" id="VectorBase:ISCI021291"/>
<dbReference type="AlphaFoldDB" id="B7Q996"/>
<gene>
    <name evidence="1" type="ORF">IscW_ISCW021291</name>
</gene>
<dbReference type="EMBL" id="DS887811">
    <property type="protein sequence ID" value="EEC15418.1"/>
    <property type="molecule type" value="Genomic_DNA"/>
</dbReference>
<dbReference type="HOGENOM" id="CLU_1840110_0_0_1"/>
<dbReference type="EnsemblMetazoa" id="ISCW021291-RA">
    <property type="protein sequence ID" value="ISCW021291-PA"/>
    <property type="gene ID" value="ISCW021291"/>
</dbReference>
<reference evidence="2" key="2">
    <citation type="submission" date="2020-05" db="UniProtKB">
        <authorList>
            <consortium name="EnsemblMetazoa"/>
        </authorList>
    </citation>
    <scope>IDENTIFICATION</scope>
    <source>
        <strain evidence="2">wikel</strain>
    </source>
</reference>
<evidence type="ECO:0000313" key="2">
    <source>
        <dbReference type="EnsemblMetazoa" id="ISCW021291-PA"/>
    </source>
</evidence>